<dbReference type="Proteomes" id="UP000694844">
    <property type="component" value="Chromosome 5"/>
</dbReference>
<dbReference type="CDD" id="cd00096">
    <property type="entry name" value="Ig"/>
    <property type="match status" value="1"/>
</dbReference>
<gene>
    <name evidence="4" type="primary">LOC111137487</name>
</gene>
<organism evidence="3 4">
    <name type="scientific">Crassostrea virginica</name>
    <name type="common">Eastern oyster</name>
    <dbReference type="NCBI Taxonomy" id="6565"/>
    <lineage>
        <taxon>Eukaryota</taxon>
        <taxon>Metazoa</taxon>
        <taxon>Spiralia</taxon>
        <taxon>Lophotrochozoa</taxon>
        <taxon>Mollusca</taxon>
        <taxon>Bivalvia</taxon>
        <taxon>Autobranchia</taxon>
        <taxon>Pteriomorphia</taxon>
        <taxon>Ostreida</taxon>
        <taxon>Ostreoidea</taxon>
        <taxon>Ostreidae</taxon>
        <taxon>Crassostrea</taxon>
    </lineage>
</organism>
<dbReference type="SUPFAM" id="SSF48726">
    <property type="entry name" value="Immunoglobulin"/>
    <property type="match status" value="1"/>
</dbReference>
<dbReference type="InterPro" id="IPR013783">
    <property type="entry name" value="Ig-like_fold"/>
</dbReference>
<reference evidence="4" key="1">
    <citation type="submission" date="2025-08" db="UniProtKB">
        <authorList>
            <consortium name="RefSeq"/>
        </authorList>
    </citation>
    <scope>IDENTIFICATION</scope>
    <source>
        <tissue evidence="4">Whole sample</tissue>
    </source>
</reference>
<dbReference type="RefSeq" id="XP_022344663.1">
    <property type="nucleotide sequence ID" value="XM_022488955.1"/>
</dbReference>
<evidence type="ECO:0000313" key="3">
    <source>
        <dbReference type="Proteomes" id="UP000694844"/>
    </source>
</evidence>
<name>A0A8B8EYN5_CRAVI</name>
<feature type="domain" description="Immunoglobulin-like beta-sandwich" evidence="2">
    <location>
        <begin position="263"/>
        <end position="330"/>
    </location>
</feature>
<dbReference type="Pfam" id="PF00047">
    <property type="entry name" value="ig"/>
    <property type="match status" value="1"/>
</dbReference>
<proteinExistence type="predicted"/>
<evidence type="ECO:0000256" key="1">
    <source>
        <dbReference type="SAM" id="SignalP"/>
    </source>
</evidence>
<dbReference type="AlphaFoldDB" id="A0A8B8EYN5"/>
<feature type="chain" id="PRO_5034230344" evidence="1">
    <location>
        <begin position="22"/>
        <end position="442"/>
    </location>
</feature>
<accession>A0A8B8EYN5</accession>
<dbReference type="Gene3D" id="2.60.40.10">
    <property type="entry name" value="Immunoglobulins"/>
    <property type="match status" value="1"/>
</dbReference>
<keyword evidence="1" id="KW-0732">Signal</keyword>
<feature type="signal peptide" evidence="1">
    <location>
        <begin position="1"/>
        <end position="21"/>
    </location>
</feature>
<dbReference type="OrthoDB" id="6154154at2759"/>
<dbReference type="InterPro" id="IPR036179">
    <property type="entry name" value="Ig-like_dom_sf"/>
</dbReference>
<protein>
    <submittedName>
        <fullName evidence="4">Uncharacterized protein LOC111137487 isoform X3</fullName>
    </submittedName>
</protein>
<sequence length="442" mass="49883">MGRFVCSVLPLLCVGLVICLGQVIEKKWFLAGSSLLSVKKVTAENNIRLDVELSVLPEADIFWTLNDNIIKVNDSTFGTSITGVKYSTFYTITVPSSSESLFLTSSTPENVVVRYEIDLKSDDADLNFSDPQNCYAAIIEATSTSADAYYRCTPELDSNNYWYQDLGLYAKPDGEGVQYKYLQREYNPEVNVTFERNSTANATVNFSNEFVEKTKTFLFLSNILTINTNHMIQSIIYNYLKDISPMKRDQDYGFIDYHPNPEPLEGDLFTIYCEAIGRNPPHVKVERNGMKIIVGEGVSIRSSRTNEVSISSVTFLHATKNVEGNYSCVGEGEVRKVFPLHQIELKPKIRLDTQLIENVTDTSVRLVVEGSKGVSLNCSSPDQEGDITFDKVEKTTLSRWSERLEVQFQRPFVIPESFGWQQIICTATDKNGEASFEHFFQT</sequence>
<evidence type="ECO:0000313" key="4">
    <source>
        <dbReference type="RefSeq" id="XP_022344663.1"/>
    </source>
</evidence>
<evidence type="ECO:0000259" key="2">
    <source>
        <dbReference type="Pfam" id="PF00047"/>
    </source>
</evidence>
<dbReference type="GeneID" id="111137487"/>
<keyword evidence="3" id="KW-1185">Reference proteome</keyword>
<dbReference type="InterPro" id="IPR013151">
    <property type="entry name" value="Immunoglobulin_dom"/>
</dbReference>